<name>A0A318U2N5_9RHOB</name>
<gene>
    <name evidence="2" type="ORF">C8J30_101119</name>
</gene>
<keyword evidence="3" id="KW-1185">Reference proteome</keyword>
<dbReference type="EMBL" id="QJTK01000001">
    <property type="protein sequence ID" value="PYF12738.1"/>
    <property type="molecule type" value="Genomic_DNA"/>
</dbReference>
<proteinExistence type="predicted"/>
<dbReference type="AlphaFoldDB" id="A0A318U2N5"/>
<evidence type="ECO:0000256" key="1">
    <source>
        <dbReference type="SAM" id="MobiDB-lite"/>
    </source>
</evidence>
<dbReference type="RefSeq" id="WP_110803791.1">
    <property type="nucleotide sequence ID" value="NZ_QJTK01000001.1"/>
</dbReference>
<feature type="region of interest" description="Disordered" evidence="1">
    <location>
        <begin position="1"/>
        <end position="21"/>
    </location>
</feature>
<accession>A0A318U2N5</accession>
<reference evidence="2 3" key="1">
    <citation type="submission" date="2018-06" db="EMBL/GenBank/DDBJ databases">
        <title>Genomic Encyclopedia of Type Strains, Phase III (KMG-III): the genomes of soil and plant-associated and newly described type strains.</title>
        <authorList>
            <person name="Whitman W."/>
        </authorList>
    </citation>
    <scope>NUCLEOTIDE SEQUENCE [LARGE SCALE GENOMIC DNA]</scope>
    <source>
        <strain evidence="2 3">JA737</strain>
    </source>
</reference>
<comment type="caution">
    <text evidence="2">The sequence shown here is derived from an EMBL/GenBank/DDBJ whole genome shotgun (WGS) entry which is preliminary data.</text>
</comment>
<evidence type="ECO:0000313" key="3">
    <source>
        <dbReference type="Proteomes" id="UP000247727"/>
    </source>
</evidence>
<dbReference type="Proteomes" id="UP000247727">
    <property type="component" value="Unassembled WGS sequence"/>
</dbReference>
<evidence type="ECO:0000313" key="2">
    <source>
        <dbReference type="EMBL" id="PYF12738.1"/>
    </source>
</evidence>
<sequence length="74" mass="8001">MAEPNWDTHLPLRPVAQPSETRQSFACPARTAGDQLRLALSAPGNMLWFVDETDAQTPGEPMASRAVPSLGRIA</sequence>
<organism evidence="2 3">
    <name type="scientific">Rhodobacter viridis</name>
    <dbReference type="NCBI Taxonomy" id="1054202"/>
    <lineage>
        <taxon>Bacteria</taxon>
        <taxon>Pseudomonadati</taxon>
        <taxon>Pseudomonadota</taxon>
        <taxon>Alphaproteobacteria</taxon>
        <taxon>Rhodobacterales</taxon>
        <taxon>Rhodobacter group</taxon>
        <taxon>Rhodobacter</taxon>
    </lineage>
</organism>
<protein>
    <submittedName>
        <fullName evidence="2">Uncharacterized protein</fullName>
    </submittedName>
</protein>